<organism evidence="2 3">
    <name type="scientific">Hyaloscypha hepaticicola</name>
    <dbReference type="NCBI Taxonomy" id="2082293"/>
    <lineage>
        <taxon>Eukaryota</taxon>
        <taxon>Fungi</taxon>
        <taxon>Dikarya</taxon>
        <taxon>Ascomycota</taxon>
        <taxon>Pezizomycotina</taxon>
        <taxon>Leotiomycetes</taxon>
        <taxon>Helotiales</taxon>
        <taxon>Hyaloscyphaceae</taxon>
        <taxon>Hyaloscypha</taxon>
    </lineage>
</organism>
<feature type="compositionally biased region" description="Basic residues" evidence="1">
    <location>
        <begin position="1"/>
        <end position="13"/>
    </location>
</feature>
<feature type="compositionally biased region" description="Low complexity" evidence="1">
    <location>
        <begin position="14"/>
        <end position="30"/>
    </location>
</feature>
<feature type="region of interest" description="Disordered" evidence="1">
    <location>
        <begin position="1"/>
        <end position="63"/>
    </location>
</feature>
<name>A0A2J6PWV7_9HELO</name>
<keyword evidence="3" id="KW-1185">Reference proteome</keyword>
<evidence type="ECO:0000313" key="2">
    <source>
        <dbReference type="EMBL" id="PMD18512.1"/>
    </source>
</evidence>
<protein>
    <submittedName>
        <fullName evidence="2">Uncharacterized protein</fullName>
    </submittedName>
</protein>
<dbReference type="EMBL" id="KZ613494">
    <property type="protein sequence ID" value="PMD18512.1"/>
    <property type="molecule type" value="Genomic_DNA"/>
</dbReference>
<evidence type="ECO:0000313" key="3">
    <source>
        <dbReference type="Proteomes" id="UP000235672"/>
    </source>
</evidence>
<gene>
    <name evidence="2" type="ORF">NA56DRAFT_751450</name>
</gene>
<dbReference type="Proteomes" id="UP000235672">
    <property type="component" value="Unassembled WGS sequence"/>
</dbReference>
<dbReference type="AlphaFoldDB" id="A0A2J6PWV7"/>
<reference evidence="2 3" key="1">
    <citation type="submission" date="2016-05" db="EMBL/GenBank/DDBJ databases">
        <title>A degradative enzymes factory behind the ericoid mycorrhizal symbiosis.</title>
        <authorList>
            <consortium name="DOE Joint Genome Institute"/>
            <person name="Martino E."/>
            <person name="Morin E."/>
            <person name="Grelet G."/>
            <person name="Kuo A."/>
            <person name="Kohler A."/>
            <person name="Daghino S."/>
            <person name="Barry K."/>
            <person name="Choi C."/>
            <person name="Cichocki N."/>
            <person name="Clum A."/>
            <person name="Copeland A."/>
            <person name="Hainaut M."/>
            <person name="Haridas S."/>
            <person name="Labutti K."/>
            <person name="Lindquist E."/>
            <person name="Lipzen A."/>
            <person name="Khouja H.-R."/>
            <person name="Murat C."/>
            <person name="Ohm R."/>
            <person name="Olson A."/>
            <person name="Spatafora J."/>
            <person name="Veneault-Fourrey C."/>
            <person name="Henrissat B."/>
            <person name="Grigoriev I."/>
            <person name="Martin F."/>
            <person name="Perotto S."/>
        </authorList>
    </citation>
    <scope>NUCLEOTIDE SEQUENCE [LARGE SCALE GENOMIC DNA]</scope>
    <source>
        <strain evidence="2 3">UAMH 7357</strain>
    </source>
</reference>
<dbReference type="OrthoDB" id="249703at2759"/>
<proteinExistence type="predicted"/>
<accession>A0A2J6PWV7</accession>
<sequence>MVFTRPSRRKGSSKLKSSSIAQSSTSSTKKAPLPKSSSRTEIPPPIEPEPTDPPQAYTVDPSSPPRRYLECFLLNYLSRPSLLQTTPVTSFFLTYPSKTIHFTERLIISNPLHDSTDAELCGTPPTDTITSEAVFIGQSMSELLAWKRSSPYSPSPEEGLVMRQYGFDIPDVFYRADTKGTPRTITALEGSHNILTYNDPGQSSRLCLP</sequence>
<evidence type="ECO:0000256" key="1">
    <source>
        <dbReference type="SAM" id="MobiDB-lite"/>
    </source>
</evidence>
<feature type="compositionally biased region" description="Pro residues" evidence="1">
    <location>
        <begin position="42"/>
        <end position="53"/>
    </location>
</feature>